<dbReference type="PANTHER" id="PTHR33744:SF17">
    <property type="entry name" value="CONSERVED PROTEIN"/>
    <property type="match status" value="1"/>
</dbReference>
<sequence length="405" mass="43965">MQELVDRLATQLQRSITVTDPELRMRAISSHYSDEDQARIRAILARAAVPEVYRYMHSFGLRGWTAPGRIPAEPSLGFKERLIIPVRRGSNLLALLMIIDESGEGLADDHMHSTLETARSLASVLDPGRHDDQERRASRAALLVDLLSDDENVRLAAVATAPQVMNGPIPGVLVMTMLIDSEDASTDDVASTIDAGLATAESRIGMGLLHSYDGRAATVALISEPSITDTQVSSMGRTVLGSVAALLGPDASCVLGLPADSAPPAEMARRRHQSSLAARAAWLLPRFPPVTAFADLGAFAALLQIPFERLHDLVPTGLHRLVDHDTHGILIPTLACYLSKAGSIPETANQMSLHRTSLYYRLNQIEDKLEMKLRDGEARQRIHLGLQTMELVDAYRTRGSAPTAS</sequence>
<dbReference type="Proteomes" id="UP000467193">
    <property type="component" value="Chromosome"/>
</dbReference>
<dbReference type="RefSeq" id="WP_163796082.1">
    <property type="nucleotide sequence ID" value="NZ_AP022588.1"/>
</dbReference>
<evidence type="ECO:0000313" key="2">
    <source>
        <dbReference type="EMBL" id="BBY27167.1"/>
    </source>
</evidence>
<dbReference type="PANTHER" id="PTHR33744">
    <property type="entry name" value="CARBOHYDRATE DIACID REGULATOR"/>
    <property type="match status" value="1"/>
</dbReference>
<reference evidence="2 3" key="1">
    <citation type="journal article" date="2019" name="Emerg. Microbes Infect.">
        <title>Comprehensive subspecies identification of 175 nontuberculous mycobacteria species based on 7547 genomic profiles.</title>
        <authorList>
            <person name="Matsumoto Y."/>
            <person name="Kinjo T."/>
            <person name="Motooka D."/>
            <person name="Nabeya D."/>
            <person name="Jung N."/>
            <person name="Uechi K."/>
            <person name="Horii T."/>
            <person name="Iida T."/>
            <person name="Fujita J."/>
            <person name="Nakamura S."/>
        </authorList>
    </citation>
    <scope>NUCLEOTIDE SEQUENCE [LARGE SCALE GENOMIC DNA]</scope>
    <source>
        <strain evidence="2 3">JCM 17899</strain>
    </source>
</reference>
<dbReference type="InterPro" id="IPR025736">
    <property type="entry name" value="PucR_C-HTH_dom"/>
</dbReference>
<dbReference type="KEGG" id="msei:MSEDJ_12630"/>
<evidence type="ECO:0000259" key="1">
    <source>
        <dbReference type="Pfam" id="PF13556"/>
    </source>
</evidence>
<dbReference type="EMBL" id="AP022588">
    <property type="protein sequence ID" value="BBY27167.1"/>
    <property type="molecule type" value="Genomic_DNA"/>
</dbReference>
<gene>
    <name evidence="2" type="ORF">MSEDJ_12630</name>
</gene>
<dbReference type="InterPro" id="IPR051448">
    <property type="entry name" value="CdaR-like_regulators"/>
</dbReference>
<protein>
    <recommendedName>
        <fullName evidence="1">PucR C-terminal helix-turn-helix domain-containing protein</fullName>
    </recommendedName>
</protein>
<feature type="domain" description="PucR C-terminal helix-turn-helix" evidence="1">
    <location>
        <begin position="330"/>
        <end position="387"/>
    </location>
</feature>
<evidence type="ECO:0000313" key="3">
    <source>
        <dbReference type="Proteomes" id="UP000467193"/>
    </source>
</evidence>
<dbReference type="AlphaFoldDB" id="A0A7I7QME6"/>
<keyword evidence="3" id="KW-1185">Reference proteome</keyword>
<accession>A0A7I7QME6</accession>
<dbReference type="Pfam" id="PF13556">
    <property type="entry name" value="HTH_30"/>
    <property type="match status" value="1"/>
</dbReference>
<proteinExistence type="predicted"/>
<dbReference type="Gene3D" id="1.10.10.2840">
    <property type="entry name" value="PucR C-terminal helix-turn-helix domain"/>
    <property type="match status" value="1"/>
</dbReference>
<name>A0A7I7QME6_9MYCO</name>
<dbReference type="InterPro" id="IPR042070">
    <property type="entry name" value="PucR_C-HTH_sf"/>
</dbReference>
<organism evidence="2 3">
    <name type="scientific">Mycolicibacterium sediminis</name>
    <dbReference type="NCBI Taxonomy" id="1286180"/>
    <lineage>
        <taxon>Bacteria</taxon>
        <taxon>Bacillati</taxon>
        <taxon>Actinomycetota</taxon>
        <taxon>Actinomycetes</taxon>
        <taxon>Mycobacteriales</taxon>
        <taxon>Mycobacteriaceae</taxon>
        <taxon>Mycolicibacterium</taxon>
    </lineage>
</organism>